<dbReference type="Proteomes" id="UP000095767">
    <property type="component" value="Unassembled WGS sequence"/>
</dbReference>
<gene>
    <name evidence="2" type="ORF">BAE44_0004057</name>
</gene>
<reference evidence="2 3" key="1">
    <citation type="submission" date="2016-09" db="EMBL/GenBank/DDBJ databases">
        <title>The draft genome of Dichanthelium oligosanthes: A C3 panicoid grass species.</title>
        <authorList>
            <person name="Studer A.J."/>
            <person name="Schnable J.C."/>
            <person name="Brutnell T.P."/>
        </authorList>
    </citation>
    <scope>NUCLEOTIDE SEQUENCE [LARGE SCALE GENOMIC DNA]</scope>
    <source>
        <strain evidence="3">cv. Kellogg 1175</strain>
        <tissue evidence="2">Leaf</tissue>
    </source>
</reference>
<sequence length="38" mass="3792">LLVSTRGGRGGGSRWRSGTPRATARGCGSAPSTAPRPP</sequence>
<evidence type="ECO:0000313" key="2">
    <source>
        <dbReference type="EMBL" id="OEL34926.1"/>
    </source>
</evidence>
<name>A0A1E5WBX2_9POAL</name>
<dbReference type="EMBL" id="LWDX02013902">
    <property type="protein sequence ID" value="OEL34926.1"/>
    <property type="molecule type" value="Genomic_DNA"/>
</dbReference>
<keyword evidence="3" id="KW-1185">Reference proteome</keyword>
<proteinExistence type="predicted"/>
<organism evidence="2 3">
    <name type="scientific">Dichanthelium oligosanthes</name>
    <dbReference type="NCBI Taxonomy" id="888268"/>
    <lineage>
        <taxon>Eukaryota</taxon>
        <taxon>Viridiplantae</taxon>
        <taxon>Streptophyta</taxon>
        <taxon>Embryophyta</taxon>
        <taxon>Tracheophyta</taxon>
        <taxon>Spermatophyta</taxon>
        <taxon>Magnoliopsida</taxon>
        <taxon>Liliopsida</taxon>
        <taxon>Poales</taxon>
        <taxon>Poaceae</taxon>
        <taxon>PACMAD clade</taxon>
        <taxon>Panicoideae</taxon>
        <taxon>Panicodae</taxon>
        <taxon>Paniceae</taxon>
        <taxon>Dichantheliinae</taxon>
        <taxon>Dichanthelium</taxon>
    </lineage>
</organism>
<evidence type="ECO:0000313" key="3">
    <source>
        <dbReference type="Proteomes" id="UP000095767"/>
    </source>
</evidence>
<feature type="non-terminal residue" evidence="2">
    <location>
        <position position="1"/>
    </location>
</feature>
<evidence type="ECO:0000256" key="1">
    <source>
        <dbReference type="SAM" id="MobiDB-lite"/>
    </source>
</evidence>
<feature type="region of interest" description="Disordered" evidence="1">
    <location>
        <begin position="1"/>
        <end position="38"/>
    </location>
</feature>
<comment type="caution">
    <text evidence="2">The sequence shown here is derived from an EMBL/GenBank/DDBJ whole genome shotgun (WGS) entry which is preliminary data.</text>
</comment>
<accession>A0A1E5WBX2</accession>
<dbReference type="AlphaFoldDB" id="A0A1E5WBX2"/>
<protein>
    <submittedName>
        <fullName evidence="2">Uncharacterized protein</fullName>
    </submittedName>
</protein>